<name>A0A2T3YV00_TRIA4</name>
<evidence type="ECO:0000313" key="3">
    <source>
        <dbReference type="Proteomes" id="UP000240493"/>
    </source>
</evidence>
<evidence type="ECO:0000256" key="1">
    <source>
        <dbReference type="SAM" id="MobiDB-lite"/>
    </source>
</evidence>
<dbReference type="EMBL" id="KZ679270">
    <property type="protein sequence ID" value="PTB36388.1"/>
    <property type="molecule type" value="Genomic_DNA"/>
</dbReference>
<feature type="region of interest" description="Disordered" evidence="1">
    <location>
        <begin position="91"/>
        <end position="127"/>
    </location>
</feature>
<reference evidence="2 3" key="1">
    <citation type="submission" date="2016-07" db="EMBL/GenBank/DDBJ databases">
        <title>Multiple horizontal gene transfer events from other fungi enriched the ability of initially mycotrophic Trichoderma (Ascomycota) to feed on dead plant biomass.</title>
        <authorList>
            <consortium name="DOE Joint Genome Institute"/>
            <person name="Aerts A."/>
            <person name="Atanasova L."/>
            <person name="Chenthamara K."/>
            <person name="Zhang J."/>
            <person name="Grujic M."/>
            <person name="Henrissat B."/>
            <person name="Kuo A."/>
            <person name="Salamov A."/>
            <person name="Lipzen A."/>
            <person name="Labutti K."/>
            <person name="Barry K."/>
            <person name="Miao Y."/>
            <person name="Rahimi M.J."/>
            <person name="Shen Q."/>
            <person name="Grigoriev I.V."/>
            <person name="Kubicek C.P."/>
            <person name="Druzhinina I.S."/>
        </authorList>
    </citation>
    <scope>NUCLEOTIDE SEQUENCE [LARGE SCALE GENOMIC DNA]</scope>
    <source>
        <strain evidence="2 3">CBS 433.97</strain>
    </source>
</reference>
<keyword evidence="3" id="KW-1185">Reference proteome</keyword>
<proteinExistence type="predicted"/>
<protein>
    <submittedName>
        <fullName evidence="2">Uncharacterized protein</fullName>
    </submittedName>
</protein>
<dbReference type="AlphaFoldDB" id="A0A2T3YV00"/>
<feature type="compositionally biased region" description="Basic residues" evidence="1">
    <location>
        <begin position="116"/>
        <end position="127"/>
    </location>
</feature>
<organism evidence="2 3">
    <name type="scientific">Trichoderma asperellum (strain ATCC 204424 / CBS 433.97 / NBRC 101777)</name>
    <dbReference type="NCBI Taxonomy" id="1042311"/>
    <lineage>
        <taxon>Eukaryota</taxon>
        <taxon>Fungi</taxon>
        <taxon>Dikarya</taxon>
        <taxon>Ascomycota</taxon>
        <taxon>Pezizomycotina</taxon>
        <taxon>Sordariomycetes</taxon>
        <taxon>Hypocreomycetidae</taxon>
        <taxon>Hypocreales</taxon>
        <taxon>Hypocreaceae</taxon>
        <taxon>Trichoderma</taxon>
    </lineage>
</organism>
<sequence length="127" mass="13660">MGSSTARLLAVEGLAPVFAWPTKIPSVVPERLTGQLHGGVCLEAKTSAGRVGSCRCTKPRAVNAQARRRRGLGIRTTAHVRKEEELKIGLRQTQHKRGTRSTPVSRCAGDGASIKPQKRGGLRPCVR</sequence>
<accession>A0A2T3YV00</accession>
<dbReference type="Proteomes" id="UP000240493">
    <property type="component" value="Unassembled WGS sequence"/>
</dbReference>
<evidence type="ECO:0000313" key="2">
    <source>
        <dbReference type="EMBL" id="PTB36388.1"/>
    </source>
</evidence>
<gene>
    <name evidence="2" type="ORF">M441DRAFT_277695</name>
</gene>